<accession>A0AAX2H1L1</accession>
<dbReference type="PANTHER" id="PTHR43022">
    <property type="entry name" value="PROTEIN SMF"/>
    <property type="match status" value="1"/>
</dbReference>
<evidence type="ECO:0000256" key="1">
    <source>
        <dbReference type="ARBA" id="ARBA00006525"/>
    </source>
</evidence>
<dbReference type="NCBIfam" id="TIGR00732">
    <property type="entry name" value="dprA"/>
    <property type="match status" value="1"/>
</dbReference>
<keyword evidence="5" id="KW-1185">Reference proteome</keyword>
<evidence type="ECO:0000313" key="4">
    <source>
        <dbReference type="EMBL" id="SNV17178.1"/>
    </source>
</evidence>
<organism evidence="4 6">
    <name type="scientific">Capnocytophaga haemolytica</name>
    <dbReference type="NCBI Taxonomy" id="45243"/>
    <lineage>
        <taxon>Bacteria</taxon>
        <taxon>Pseudomonadati</taxon>
        <taxon>Bacteroidota</taxon>
        <taxon>Flavobacteriia</taxon>
        <taxon>Flavobacteriales</taxon>
        <taxon>Flavobacteriaceae</taxon>
        <taxon>Capnocytophaga</taxon>
    </lineage>
</organism>
<sequence length="290" mass="31852">MRDEELIYRIALRDLIGDRAARVLIDTQGSAKAVLTDGEEVTQLLALGHIQGQHLTVREALHKAEEELNYAYHNGIKILSYTDADYPQLLYQCEDAPVVLYQRGSINLEGKRLISVVGTRKASAEGLRFCQRLIAAVAPFDPVIVSGFAYGVDIVAHRAAMAHGLQTIACLGHGFQRIYPQEHSVYCAAMEANGGLFTDYGHLSPFKPTNFLARNRIVAGLSEATVVIESGQRGGSLSTAGLAFEYNREVFAVPGRPIDVNSVGCNELIYRHKAEILLRPEQLAEDLGWC</sequence>
<dbReference type="EMBL" id="CP014227">
    <property type="protein sequence ID" value="AMD85545.1"/>
    <property type="molecule type" value="Genomic_DNA"/>
</dbReference>
<dbReference type="AlphaFoldDB" id="A0AAX2H1L1"/>
<dbReference type="EMBL" id="LT906449">
    <property type="protein sequence ID" value="SNV17178.1"/>
    <property type="molecule type" value="Genomic_DNA"/>
</dbReference>
<evidence type="ECO:0000313" key="3">
    <source>
        <dbReference type="EMBL" id="AMD85545.1"/>
    </source>
</evidence>
<reference evidence="3 5" key="1">
    <citation type="submission" date="2016-02" db="EMBL/GenBank/DDBJ databases">
        <authorList>
            <person name="Holder M.E."/>
            <person name="Ajami N.J."/>
            <person name="Petrosino J.F."/>
        </authorList>
    </citation>
    <scope>NUCLEOTIDE SEQUENCE [LARGE SCALE GENOMIC DNA]</scope>
    <source>
        <strain evidence="3 5">CCUG 32990</strain>
    </source>
</reference>
<dbReference type="GO" id="GO:0009294">
    <property type="term" value="P:DNA-mediated transformation"/>
    <property type="evidence" value="ECO:0007669"/>
    <property type="project" value="InterPro"/>
</dbReference>
<dbReference type="SUPFAM" id="SSF102405">
    <property type="entry name" value="MCP/YpsA-like"/>
    <property type="match status" value="1"/>
</dbReference>
<evidence type="ECO:0000313" key="6">
    <source>
        <dbReference type="Proteomes" id="UP000215539"/>
    </source>
</evidence>
<evidence type="ECO:0000259" key="2">
    <source>
        <dbReference type="Pfam" id="PF02481"/>
    </source>
</evidence>
<name>A0AAX2H1L1_9FLAO</name>
<dbReference type="PANTHER" id="PTHR43022:SF1">
    <property type="entry name" value="PROTEIN SMF"/>
    <property type="match status" value="1"/>
</dbReference>
<dbReference type="Proteomes" id="UP000215539">
    <property type="component" value="Chromosome 1"/>
</dbReference>
<dbReference type="RefSeq" id="WP_066430235.1">
    <property type="nucleotide sequence ID" value="NZ_CP014227.1"/>
</dbReference>
<proteinExistence type="inferred from homology"/>
<gene>
    <name evidence="4" type="primary">smf_2</name>
    <name evidence="3" type="ORF">AXF12_08475</name>
    <name evidence="4" type="ORF">SAMEA44541418_02470</name>
</gene>
<reference evidence="4 6" key="2">
    <citation type="submission" date="2017-06" db="EMBL/GenBank/DDBJ databases">
        <authorList>
            <consortium name="Pathogen Informatics"/>
        </authorList>
    </citation>
    <scope>NUCLEOTIDE SEQUENCE [LARGE SCALE GENOMIC DNA]</scope>
    <source>
        <strain evidence="4 6">NCTC12947</strain>
    </source>
</reference>
<evidence type="ECO:0000313" key="5">
    <source>
        <dbReference type="Proteomes" id="UP000065822"/>
    </source>
</evidence>
<dbReference type="Gene3D" id="3.40.50.450">
    <property type="match status" value="1"/>
</dbReference>
<feature type="domain" description="Smf/DprA SLOG" evidence="2">
    <location>
        <begin position="78"/>
        <end position="287"/>
    </location>
</feature>
<dbReference type="KEGG" id="chg:AXF12_08475"/>
<dbReference type="Proteomes" id="UP000065822">
    <property type="component" value="Chromosome"/>
</dbReference>
<dbReference type="InterPro" id="IPR057666">
    <property type="entry name" value="DrpA_SLOG"/>
</dbReference>
<protein>
    <submittedName>
        <fullName evidence="4">DNA protecting protein DprA</fullName>
    </submittedName>
</protein>
<comment type="similarity">
    <text evidence="1">Belongs to the DprA/Smf family.</text>
</comment>
<dbReference type="InterPro" id="IPR003488">
    <property type="entry name" value="DprA"/>
</dbReference>
<dbReference type="Pfam" id="PF02481">
    <property type="entry name" value="DNA_processg_A"/>
    <property type="match status" value="1"/>
</dbReference>